<dbReference type="InterPro" id="IPR001547">
    <property type="entry name" value="Glyco_hydro_5"/>
</dbReference>
<sequence>MSAQNRVRALAGAGTVAALLALGLTTAPSAPAAQAEPVRAVPAGAVPASAVPAPAAGTSAAGAEAQAVRAPAGSPVAINGQLKVCGTKLCNQFGKPIQLRGMSTHGIGWFPRCYTDGSLDALATDWKADVLRVSMYVDAADKGYLEDPVKYTNQVHSLIEKASARGMYVIVDWHMLGSDTVDLGDGDPWTYVAHAKRFFKDIAERHKDKNNLLYEIANEPNGKNHVGQRVDWWTIKTYAEDIIPYIRQYDADTPVLVGTPDWASFGLSGGSDENEVVNNPLRIANIMYTFHFYAASHREWYFDGLTRVADKLPVFVSEFGTQNYLGEGANDFAMTQRYLDLMASKKISWVNWNFSDDHRSGAVFKEGTCNAGGPWTGTAPLKEAGAWIRGKIRTADNFPTS</sequence>
<comment type="similarity">
    <text evidence="5">Belongs to the glycosyl hydrolase 5 (cellulase A) family.</text>
</comment>
<feature type="chain" id="PRO_5047110819" description="cellulase" evidence="6">
    <location>
        <begin position="33"/>
        <end position="401"/>
    </location>
</feature>
<evidence type="ECO:0000256" key="3">
    <source>
        <dbReference type="ARBA" id="ARBA00022801"/>
    </source>
</evidence>
<dbReference type="SUPFAM" id="SSF51445">
    <property type="entry name" value="(Trans)glycosidases"/>
    <property type="match status" value="1"/>
</dbReference>
<name>A0ABW9NRY1_9ACTN</name>
<dbReference type="RefSeq" id="WP_153482555.1">
    <property type="nucleotide sequence ID" value="NZ_VDEQ01000103.1"/>
</dbReference>
<dbReference type="PROSITE" id="PS51318">
    <property type="entry name" value="TAT"/>
    <property type="match status" value="1"/>
</dbReference>
<keyword evidence="9" id="KW-1185">Reference proteome</keyword>
<organism evidence="8 9">
    <name type="scientific">Streptomyces katsurahamanus</name>
    <dbReference type="NCBI Taxonomy" id="2577098"/>
    <lineage>
        <taxon>Bacteria</taxon>
        <taxon>Bacillati</taxon>
        <taxon>Actinomycetota</taxon>
        <taxon>Actinomycetes</taxon>
        <taxon>Kitasatosporales</taxon>
        <taxon>Streptomycetaceae</taxon>
        <taxon>Streptomyces</taxon>
    </lineage>
</organism>
<dbReference type="PANTHER" id="PTHR34142">
    <property type="entry name" value="ENDO-BETA-1,4-GLUCANASE A"/>
    <property type="match status" value="1"/>
</dbReference>
<keyword evidence="6" id="KW-0732">Signal</keyword>
<dbReference type="EMBL" id="VDEQ01000103">
    <property type="protein sequence ID" value="MQS35998.1"/>
    <property type="molecule type" value="Genomic_DNA"/>
</dbReference>
<keyword evidence="4 5" id="KW-0326">Glycosidase</keyword>
<evidence type="ECO:0000313" key="9">
    <source>
        <dbReference type="Proteomes" id="UP000460558"/>
    </source>
</evidence>
<accession>A0ABW9NRY1</accession>
<dbReference type="InterPro" id="IPR006311">
    <property type="entry name" value="TAT_signal"/>
</dbReference>
<evidence type="ECO:0000256" key="2">
    <source>
        <dbReference type="ARBA" id="ARBA00012601"/>
    </source>
</evidence>
<proteinExistence type="inferred from homology"/>
<evidence type="ECO:0000313" key="8">
    <source>
        <dbReference type="EMBL" id="MQS35998.1"/>
    </source>
</evidence>
<evidence type="ECO:0000259" key="7">
    <source>
        <dbReference type="Pfam" id="PF00150"/>
    </source>
</evidence>
<comment type="catalytic activity">
    <reaction evidence="1">
        <text>Endohydrolysis of (1-&gt;4)-beta-D-glucosidic linkages in cellulose, lichenin and cereal beta-D-glucans.</text>
        <dbReference type="EC" id="3.2.1.4"/>
    </reaction>
</comment>
<dbReference type="PROSITE" id="PS00659">
    <property type="entry name" value="GLYCOSYL_HYDROL_F5"/>
    <property type="match status" value="1"/>
</dbReference>
<dbReference type="Pfam" id="PF00150">
    <property type="entry name" value="Cellulase"/>
    <property type="match status" value="1"/>
</dbReference>
<dbReference type="EC" id="3.2.1.4" evidence="2"/>
<keyword evidence="3 5" id="KW-0378">Hydrolase</keyword>
<evidence type="ECO:0000256" key="5">
    <source>
        <dbReference type="RuleBase" id="RU361153"/>
    </source>
</evidence>
<comment type="caution">
    <text evidence="8">The sequence shown here is derived from an EMBL/GenBank/DDBJ whole genome shotgun (WGS) entry which is preliminary data.</text>
</comment>
<dbReference type="GO" id="GO:0016787">
    <property type="term" value="F:hydrolase activity"/>
    <property type="evidence" value="ECO:0007669"/>
    <property type="project" value="UniProtKB-KW"/>
</dbReference>
<evidence type="ECO:0000256" key="4">
    <source>
        <dbReference type="ARBA" id="ARBA00023295"/>
    </source>
</evidence>
<evidence type="ECO:0000256" key="1">
    <source>
        <dbReference type="ARBA" id="ARBA00000966"/>
    </source>
</evidence>
<gene>
    <name evidence="8" type="ORF">FFZ77_10425</name>
</gene>
<dbReference type="InterPro" id="IPR017853">
    <property type="entry name" value="GH"/>
</dbReference>
<dbReference type="Proteomes" id="UP000460558">
    <property type="component" value="Unassembled WGS sequence"/>
</dbReference>
<dbReference type="InterPro" id="IPR018087">
    <property type="entry name" value="Glyco_hydro_5_CS"/>
</dbReference>
<protein>
    <recommendedName>
        <fullName evidence="2">cellulase</fullName>
        <ecNumber evidence="2">3.2.1.4</ecNumber>
    </recommendedName>
</protein>
<dbReference type="PANTHER" id="PTHR34142:SF1">
    <property type="entry name" value="GLYCOSIDE HYDROLASE FAMILY 5 DOMAIN-CONTAINING PROTEIN"/>
    <property type="match status" value="1"/>
</dbReference>
<reference evidence="8 9" key="1">
    <citation type="submission" date="2019-06" db="EMBL/GenBank/DDBJ databases">
        <title>Comparative genomics and metabolomics analyses of clavulanic acid producing Streptomyces species provides insight into specialized metabolism and evolution of beta-lactam biosynthetic gene clusters.</title>
        <authorList>
            <person name="Moore M.A."/>
            <person name="Cruz-Morales P."/>
            <person name="Barona Gomez F."/>
            <person name="Kapil T."/>
        </authorList>
    </citation>
    <scope>NUCLEOTIDE SEQUENCE [LARGE SCALE GENOMIC DNA]</scope>
    <source>
        <strain evidence="8 9">T-272</strain>
    </source>
</reference>
<feature type="domain" description="Glycoside hydrolase family 5" evidence="7">
    <location>
        <begin position="90"/>
        <end position="356"/>
    </location>
</feature>
<feature type="signal peptide" evidence="6">
    <location>
        <begin position="1"/>
        <end position="32"/>
    </location>
</feature>
<evidence type="ECO:0000256" key="6">
    <source>
        <dbReference type="SAM" id="SignalP"/>
    </source>
</evidence>
<dbReference type="Gene3D" id="3.20.20.80">
    <property type="entry name" value="Glycosidases"/>
    <property type="match status" value="1"/>
</dbReference>